<evidence type="ECO:0000313" key="5">
    <source>
        <dbReference type="EMBL" id="QJR14189.1"/>
    </source>
</evidence>
<dbReference type="Gene3D" id="3.30.70.270">
    <property type="match status" value="1"/>
</dbReference>
<evidence type="ECO:0000256" key="1">
    <source>
        <dbReference type="ARBA" id="ARBA00012528"/>
    </source>
</evidence>
<keyword evidence="3" id="KW-1133">Transmembrane helix</keyword>
<dbReference type="InterPro" id="IPR000160">
    <property type="entry name" value="GGDEF_dom"/>
</dbReference>
<protein>
    <recommendedName>
        <fullName evidence="1">diguanylate cyclase</fullName>
        <ecNumber evidence="1">2.7.7.65</ecNumber>
    </recommendedName>
</protein>
<dbReference type="Pfam" id="PF00990">
    <property type="entry name" value="GGDEF"/>
    <property type="match status" value="1"/>
</dbReference>
<feature type="transmembrane region" description="Helical" evidence="3">
    <location>
        <begin position="24"/>
        <end position="45"/>
    </location>
</feature>
<dbReference type="InterPro" id="IPR043128">
    <property type="entry name" value="Rev_trsase/Diguanyl_cyclase"/>
</dbReference>
<dbReference type="FunCoup" id="A0A6M4H3N0">
    <property type="interactions" value="42"/>
</dbReference>
<dbReference type="SUPFAM" id="SSF55073">
    <property type="entry name" value="Nucleotide cyclase"/>
    <property type="match status" value="1"/>
</dbReference>
<evidence type="ECO:0000256" key="2">
    <source>
        <dbReference type="ARBA" id="ARBA00034247"/>
    </source>
</evidence>
<dbReference type="KEGG" id="upl:DSM104440_00982"/>
<dbReference type="FunFam" id="3.30.70.270:FF:000001">
    <property type="entry name" value="Diguanylate cyclase domain protein"/>
    <property type="match status" value="1"/>
</dbReference>
<dbReference type="PANTHER" id="PTHR45138:SF9">
    <property type="entry name" value="DIGUANYLATE CYCLASE DGCM-RELATED"/>
    <property type="match status" value="1"/>
</dbReference>
<dbReference type="GO" id="GO:0005886">
    <property type="term" value="C:plasma membrane"/>
    <property type="evidence" value="ECO:0007669"/>
    <property type="project" value="TreeGrafter"/>
</dbReference>
<dbReference type="EMBL" id="CP053073">
    <property type="protein sequence ID" value="QJR14189.1"/>
    <property type="molecule type" value="Genomic_DNA"/>
</dbReference>
<feature type="transmembrane region" description="Helical" evidence="3">
    <location>
        <begin position="169"/>
        <end position="194"/>
    </location>
</feature>
<organism evidence="5 6">
    <name type="scientific">Usitatibacter palustris</name>
    <dbReference type="NCBI Taxonomy" id="2732487"/>
    <lineage>
        <taxon>Bacteria</taxon>
        <taxon>Pseudomonadati</taxon>
        <taxon>Pseudomonadota</taxon>
        <taxon>Betaproteobacteria</taxon>
        <taxon>Nitrosomonadales</taxon>
        <taxon>Usitatibacteraceae</taxon>
        <taxon>Usitatibacter</taxon>
    </lineage>
</organism>
<name>A0A6M4H3N0_9PROT</name>
<feature type="transmembrane region" description="Helical" evidence="3">
    <location>
        <begin position="89"/>
        <end position="106"/>
    </location>
</feature>
<sequence>MKFARLAVLVSPRRHPEMLTRRRALAIVALARGLALLFAGLTLAWVAVDYAVFDPALAGRLAVVRLIAVVAFAMVWGMPPRAVSGLASAYARLLALFAIPAVFHVATQEILRTESVEGLARGIAAAYSLVPYAIAAGIAAFPIVIVECAILALLPLGLLAGTTLRDATLVGNAIVLDAFWLLFLITGASTFAAMSQVRLLAALIRQATRDPLTGCLRRESGAELLEAQFRLSQRSGTPLTVAFADLDRFKAVNDAWGHEVGDQVLSAAARALRESVRESDLVLRWGGEEFALVLPDTDAKAATRLVDRLRERGAGQRPDGRAVTLSIGIAERRADATPTASALVDLADQRMYVAKQAGRNRCVHSCGGEARIIFDLP</sequence>
<dbReference type="AlphaFoldDB" id="A0A6M4H3N0"/>
<evidence type="ECO:0000256" key="3">
    <source>
        <dbReference type="SAM" id="Phobius"/>
    </source>
</evidence>
<dbReference type="SMART" id="SM00267">
    <property type="entry name" value="GGDEF"/>
    <property type="match status" value="1"/>
</dbReference>
<evidence type="ECO:0000313" key="6">
    <source>
        <dbReference type="Proteomes" id="UP000503096"/>
    </source>
</evidence>
<dbReference type="PROSITE" id="PS50887">
    <property type="entry name" value="GGDEF"/>
    <property type="match status" value="1"/>
</dbReference>
<dbReference type="Proteomes" id="UP000503096">
    <property type="component" value="Chromosome"/>
</dbReference>
<dbReference type="InterPro" id="IPR050469">
    <property type="entry name" value="Diguanylate_Cyclase"/>
</dbReference>
<dbReference type="GO" id="GO:1902201">
    <property type="term" value="P:negative regulation of bacterial-type flagellum-dependent cell motility"/>
    <property type="evidence" value="ECO:0007669"/>
    <property type="project" value="TreeGrafter"/>
</dbReference>
<evidence type="ECO:0000259" key="4">
    <source>
        <dbReference type="PROSITE" id="PS50887"/>
    </source>
</evidence>
<keyword evidence="6" id="KW-1185">Reference proteome</keyword>
<proteinExistence type="predicted"/>
<dbReference type="InterPro" id="IPR029787">
    <property type="entry name" value="Nucleotide_cyclase"/>
</dbReference>
<gene>
    <name evidence="5" type="ORF">DSM104440_00982</name>
</gene>
<feature type="domain" description="GGDEF" evidence="4">
    <location>
        <begin position="237"/>
        <end position="367"/>
    </location>
</feature>
<feature type="transmembrane region" description="Helical" evidence="3">
    <location>
        <begin position="57"/>
        <end position="77"/>
    </location>
</feature>
<dbReference type="GO" id="GO:0043709">
    <property type="term" value="P:cell adhesion involved in single-species biofilm formation"/>
    <property type="evidence" value="ECO:0007669"/>
    <property type="project" value="TreeGrafter"/>
</dbReference>
<dbReference type="NCBIfam" id="TIGR00254">
    <property type="entry name" value="GGDEF"/>
    <property type="match status" value="1"/>
</dbReference>
<dbReference type="CDD" id="cd01949">
    <property type="entry name" value="GGDEF"/>
    <property type="match status" value="1"/>
</dbReference>
<dbReference type="RefSeq" id="WP_171160973.1">
    <property type="nucleotide sequence ID" value="NZ_CP053073.1"/>
</dbReference>
<accession>A0A6M4H3N0</accession>
<keyword evidence="3" id="KW-0812">Transmembrane</keyword>
<reference evidence="5 6" key="1">
    <citation type="submission" date="2020-04" db="EMBL/GenBank/DDBJ databases">
        <title>Usitatibacter rugosus gen. nov., sp. nov. and Usitatibacter palustris sp. nov., novel members of Usitatibacteraceae fam. nov. within the order Nitrosomonadales isolated from soil.</title>
        <authorList>
            <person name="Huber K.J."/>
            <person name="Neumann-Schaal M."/>
            <person name="Geppert A."/>
            <person name="Luckner M."/>
            <person name="Wanner G."/>
            <person name="Overmann J."/>
        </authorList>
    </citation>
    <scope>NUCLEOTIDE SEQUENCE [LARGE SCALE GENOMIC DNA]</scope>
    <source>
        <strain evidence="5 6">Swamp67</strain>
    </source>
</reference>
<dbReference type="PANTHER" id="PTHR45138">
    <property type="entry name" value="REGULATORY COMPONENTS OF SENSORY TRANSDUCTION SYSTEM"/>
    <property type="match status" value="1"/>
</dbReference>
<dbReference type="GO" id="GO:0052621">
    <property type="term" value="F:diguanylate cyclase activity"/>
    <property type="evidence" value="ECO:0007669"/>
    <property type="project" value="UniProtKB-EC"/>
</dbReference>
<feature type="transmembrane region" description="Helical" evidence="3">
    <location>
        <begin position="126"/>
        <end position="157"/>
    </location>
</feature>
<keyword evidence="3" id="KW-0472">Membrane</keyword>
<dbReference type="EC" id="2.7.7.65" evidence="1"/>
<dbReference type="InParanoid" id="A0A6M4H3N0"/>
<comment type="catalytic activity">
    <reaction evidence="2">
        <text>2 GTP = 3',3'-c-di-GMP + 2 diphosphate</text>
        <dbReference type="Rhea" id="RHEA:24898"/>
        <dbReference type="ChEBI" id="CHEBI:33019"/>
        <dbReference type="ChEBI" id="CHEBI:37565"/>
        <dbReference type="ChEBI" id="CHEBI:58805"/>
        <dbReference type="EC" id="2.7.7.65"/>
    </reaction>
</comment>